<organism evidence="1">
    <name type="scientific">Rhipicephalus zambeziensis</name>
    <dbReference type="NCBI Taxonomy" id="60191"/>
    <lineage>
        <taxon>Eukaryota</taxon>
        <taxon>Metazoa</taxon>
        <taxon>Ecdysozoa</taxon>
        <taxon>Arthropoda</taxon>
        <taxon>Chelicerata</taxon>
        <taxon>Arachnida</taxon>
        <taxon>Acari</taxon>
        <taxon>Parasitiformes</taxon>
        <taxon>Ixodida</taxon>
        <taxon>Ixodoidea</taxon>
        <taxon>Ixodidae</taxon>
        <taxon>Rhipicephalinae</taxon>
        <taxon>Rhipicephalus</taxon>
        <taxon>Rhipicephalus</taxon>
    </lineage>
</organism>
<evidence type="ECO:0000313" key="1">
    <source>
        <dbReference type="EMBL" id="MAA13588.1"/>
    </source>
</evidence>
<protein>
    <submittedName>
        <fullName evidence="1">Uncharacterized protein</fullName>
    </submittedName>
</protein>
<dbReference type="EMBL" id="GFPF01002442">
    <property type="protein sequence ID" value="MAA13588.1"/>
    <property type="molecule type" value="Transcribed_RNA"/>
</dbReference>
<proteinExistence type="predicted"/>
<accession>A0A224Y7K5</accession>
<reference evidence="1" key="1">
    <citation type="journal article" date="2017" name="Parasit. Vectors">
        <title>Sialotranscriptomics of Rhipicephalus zambeziensis reveals intricate expression profiles of secretory proteins and suggests tight temporal transcriptional regulation during blood-feeding.</title>
        <authorList>
            <person name="de Castro M.H."/>
            <person name="de Klerk D."/>
            <person name="Pienaar R."/>
            <person name="Rees D.J.G."/>
            <person name="Mans B.J."/>
        </authorList>
    </citation>
    <scope>NUCLEOTIDE SEQUENCE</scope>
    <source>
        <tissue evidence="1">Salivary glands</tissue>
    </source>
</reference>
<sequence length="110" mass="13020">MFTLHDLGDVEWSVHLFLNVNLFYTAPNLVFRNKKWMFFPLVTCSKSNILLLQKLLQILFWLLHPCFKHLLSIYLQVPFMKFASSKCETLNTKWVSHCLFDINVLMQGLP</sequence>
<dbReference type="AlphaFoldDB" id="A0A224Y7K5"/>
<name>A0A224Y7K5_9ACAR</name>